<feature type="coiled-coil region" evidence="1">
    <location>
        <begin position="209"/>
        <end position="254"/>
    </location>
</feature>
<reference evidence="3" key="2">
    <citation type="submission" date="2020-06" db="EMBL/GenBank/DDBJ databases">
        <title>Helianthus annuus Genome sequencing and assembly Release 2.</title>
        <authorList>
            <person name="Gouzy J."/>
            <person name="Langlade N."/>
            <person name="Munos S."/>
        </authorList>
    </citation>
    <scope>NUCLEOTIDE SEQUENCE</scope>
    <source>
        <tissue evidence="3">Leaves</tissue>
    </source>
</reference>
<dbReference type="AlphaFoldDB" id="A0A9K3JDG0"/>
<evidence type="ECO:0000256" key="2">
    <source>
        <dbReference type="SAM" id="MobiDB-lite"/>
    </source>
</evidence>
<comment type="caution">
    <text evidence="3">The sequence shown here is derived from an EMBL/GenBank/DDBJ whole genome shotgun (WGS) entry which is preliminary data.</text>
</comment>
<evidence type="ECO:0000313" key="4">
    <source>
        <dbReference type="Proteomes" id="UP000215914"/>
    </source>
</evidence>
<evidence type="ECO:0000313" key="3">
    <source>
        <dbReference type="EMBL" id="KAF5812941.1"/>
    </source>
</evidence>
<feature type="region of interest" description="Disordered" evidence="2">
    <location>
        <begin position="21"/>
        <end position="97"/>
    </location>
</feature>
<protein>
    <submittedName>
        <fullName evidence="3">Uncharacterized protein</fullName>
    </submittedName>
</protein>
<organism evidence="3 4">
    <name type="scientific">Helianthus annuus</name>
    <name type="common">Common sunflower</name>
    <dbReference type="NCBI Taxonomy" id="4232"/>
    <lineage>
        <taxon>Eukaryota</taxon>
        <taxon>Viridiplantae</taxon>
        <taxon>Streptophyta</taxon>
        <taxon>Embryophyta</taxon>
        <taxon>Tracheophyta</taxon>
        <taxon>Spermatophyta</taxon>
        <taxon>Magnoliopsida</taxon>
        <taxon>eudicotyledons</taxon>
        <taxon>Gunneridae</taxon>
        <taxon>Pentapetalae</taxon>
        <taxon>asterids</taxon>
        <taxon>campanulids</taxon>
        <taxon>Asterales</taxon>
        <taxon>Asteraceae</taxon>
        <taxon>Asteroideae</taxon>
        <taxon>Heliantheae alliance</taxon>
        <taxon>Heliantheae</taxon>
        <taxon>Helianthus</taxon>
    </lineage>
</organism>
<gene>
    <name evidence="3" type="ORF">HanXRQr2_Chr03g0092371</name>
</gene>
<feature type="compositionally biased region" description="Polar residues" evidence="2">
    <location>
        <begin position="51"/>
        <end position="60"/>
    </location>
</feature>
<name>A0A9K3JDG0_HELAN</name>
<keyword evidence="1" id="KW-0175">Coiled coil</keyword>
<sequence length="402" mass="44443">MGVFSAKRGNLLEEIYVASGSRGGAAGGAGDAGGAGGDGRGKGVETEAESSKATPRQTIYTRRPPGSRGGATSGVPRSPEYEHVQAGSSDTHNPACADLPHAPRWNLTQGSRMTELANCRERNWFDLLDDHIHAGVNFFATSQEIVREWQLIGEDTLEFENAKKSFAEEKEKFNAEKKGLLWRVTDAEEKLAKEKQVNIDKQKDWEFACERTNKELQAHREAIVRLSGEKTKISDEAEEERAAHRKREQEYVARIAKLEKFAEEKIAESKASEVLVEEVTTDCKWLLARAVPLISQRIAGSEELARYMYDLGEAACALGRKEGYAEGRAAAEAKEPLKNFELYKTDCAARYAEKRQEFESLEFGVVKAAEKLSRKPNGVALLKKALGDEDHETRGAGTSHPD</sequence>
<proteinExistence type="predicted"/>
<reference evidence="3" key="1">
    <citation type="journal article" date="2017" name="Nature">
        <title>The sunflower genome provides insights into oil metabolism, flowering and Asterid evolution.</title>
        <authorList>
            <person name="Badouin H."/>
            <person name="Gouzy J."/>
            <person name="Grassa C.J."/>
            <person name="Murat F."/>
            <person name="Staton S.E."/>
            <person name="Cottret L."/>
            <person name="Lelandais-Briere C."/>
            <person name="Owens G.L."/>
            <person name="Carrere S."/>
            <person name="Mayjonade B."/>
            <person name="Legrand L."/>
            <person name="Gill N."/>
            <person name="Kane N.C."/>
            <person name="Bowers J.E."/>
            <person name="Hubner S."/>
            <person name="Bellec A."/>
            <person name="Berard A."/>
            <person name="Berges H."/>
            <person name="Blanchet N."/>
            <person name="Boniface M.C."/>
            <person name="Brunel D."/>
            <person name="Catrice O."/>
            <person name="Chaidir N."/>
            <person name="Claudel C."/>
            <person name="Donnadieu C."/>
            <person name="Faraut T."/>
            <person name="Fievet G."/>
            <person name="Helmstetter N."/>
            <person name="King M."/>
            <person name="Knapp S.J."/>
            <person name="Lai Z."/>
            <person name="Le Paslier M.C."/>
            <person name="Lippi Y."/>
            <person name="Lorenzon L."/>
            <person name="Mandel J.R."/>
            <person name="Marage G."/>
            <person name="Marchand G."/>
            <person name="Marquand E."/>
            <person name="Bret-Mestries E."/>
            <person name="Morien E."/>
            <person name="Nambeesan S."/>
            <person name="Nguyen T."/>
            <person name="Pegot-Espagnet P."/>
            <person name="Pouilly N."/>
            <person name="Raftis F."/>
            <person name="Sallet E."/>
            <person name="Schiex T."/>
            <person name="Thomas J."/>
            <person name="Vandecasteele C."/>
            <person name="Vares D."/>
            <person name="Vear F."/>
            <person name="Vautrin S."/>
            <person name="Crespi M."/>
            <person name="Mangin B."/>
            <person name="Burke J.M."/>
            <person name="Salse J."/>
            <person name="Munos S."/>
            <person name="Vincourt P."/>
            <person name="Rieseberg L.H."/>
            <person name="Langlade N.B."/>
        </authorList>
    </citation>
    <scope>NUCLEOTIDE SEQUENCE</scope>
    <source>
        <tissue evidence="3">Leaves</tissue>
    </source>
</reference>
<dbReference type="EMBL" id="MNCJ02000318">
    <property type="protein sequence ID" value="KAF5812941.1"/>
    <property type="molecule type" value="Genomic_DNA"/>
</dbReference>
<accession>A0A9K3JDG0</accession>
<feature type="compositionally biased region" description="Gly residues" evidence="2">
    <location>
        <begin position="21"/>
        <end position="38"/>
    </location>
</feature>
<evidence type="ECO:0000256" key="1">
    <source>
        <dbReference type="SAM" id="Coils"/>
    </source>
</evidence>
<dbReference type="Proteomes" id="UP000215914">
    <property type="component" value="Unassembled WGS sequence"/>
</dbReference>
<dbReference type="Gramene" id="mRNA:HanXRQr2_Chr03g0092371">
    <property type="protein sequence ID" value="mRNA:HanXRQr2_Chr03g0092371"/>
    <property type="gene ID" value="HanXRQr2_Chr03g0092371"/>
</dbReference>
<keyword evidence="4" id="KW-1185">Reference proteome</keyword>